<dbReference type="GO" id="GO:0005730">
    <property type="term" value="C:nucleolus"/>
    <property type="evidence" value="ECO:0007669"/>
    <property type="project" value="UniProtKB-SubCell"/>
</dbReference>
<evidence type="ECO:0000259" key="7">
    <source>
        <dbReference type="Pfam" id="PF09384"/>
    </source>
</evidence>
<protein>
    <recommendedName>
        <fullName evidence="7">U3 small nucleolar RNA-associated protein 15 C-terminal domain-containing protein</fullName>
    </recommendedName>
</protein>
<dbReference type="GO" id="GO:0045943">
    <property type="term" value="P:positive regulation of transcription by RNA polymerase I"/>
    <property type="evidence" value="ECO:0007669"/>
    <property type="project" value="TreeGrafter"/>
</dbReference>
<dbReference type="InterPro" id="IPR019775">
    <property type="entry name" value="WD40_repeat_CS"/>
</dbReference>
<dbReference type="Gene3D" id="2.130.10.10">
    <property type="entry name" value="YVTN repeat-like/Quinoprotein amine dehydrogenase"/>
    <property type="match status" value="2"/>
</dbReference>
<feature type="repeat" description="WD" evidence="6">
    <location>
        <begin position="160"/>
        <end position="202"/>
    </location>
</feature>
<dbReference type="Pfam" id="PF00400">
    <property type="entry name" value="WD40"/>
    <property type="match status" value="4"/>
</dbReference>
<reference evidence="8" key="1">
    <citation type="submission" date="2020-04" db="EMBL/GenBank/DDBJ databases">
        <title>Analysis of mating type loci in Filobasidium floriforme.</title>
        <authorList>
            <person name="Nowrousian M."/>
        </authorList>
    </citation>
    <scope>NUCLEOTIDE SEQUENCE</scope>
    <source>
        <strain evidence="8">CBS 6242</strain>
    </source>
</reference>
<dbReference type="SMART" id="SM00320">
    <property type="entry name" value="WD40"/>
    <property type="match status" value="7"/>
</dbReference>
<dbReference type="Proteomes" id="UP000812966">
    <property type="component" value="Unassembled WGS sequence"/>
</dbReference>
<evidence type="ECO:0000256" key="5">
    <source>
        <dbReference type="ARBA" id="ARBA00023242"/>
    </source>
</evidence>
<feature type="repeat" description="WD" evidence="6">
    <location>
        <begin position="118"/>
        <end position="159"/>
    </location>
</feature>
<dbReference type="PROSITE" id="PS00678">
    <property type="entry name" value="WD_REPEATS_1"/>
    <property type="match status" value="2"/>
</dbReference>
<evidence type="ECO:0000256" key="4">
    <source>
        <dbReference type="ARBA" id="ARBA00022737"/>
    </source>
</evidence>
<evidence type="ECO:0000256" key="3">
    <source>
        <dbReference type="ARBA" id="ARBA00022574"/>
    </source>
</evidence>
<evidence type="ECO:0000313" key="8">
    <source>
        <dbReference type="EMBL" id="KAG7571350.1"/>
    </source>
</evidence>
<accession>A0A8K0JQZ8</accession>
<proteinExistence type="predicted"/>
<evidence type="ECO:0000256" key="1">
    <source>
        <dbReference type="ARBA" id="ARBA00004604"/>
    </source>
</evidence>
<dbReference type="CDD" id="cd00200">
    <property type="entry name" value="WD40"/>
    <property type="match status" value="1"/>
</dbReference>
<dbReference type="EMBL" id="JABELV010000008">
    <property type="protein sequence ID" value="KAG7571350.1"/>
    <property type="molecule type" value="Genomic_DNA"/>
</dbReference>
<dbReference type="InterPro" id="IPR018983">
    <property type="entry name" value="U3_snoRNA-assocProt_15_C"/>
</dbReference>
<evidence type="ECO:0000256" key="6">
    <source>
        <dbReference type="PROSITE-ProRule" id="PRU00221"/>
    </source>
</evidence>
<dbReference type="InterPro" id="IPR015943">
    <property type="entry name" value="WD40/YVTN_repeat-like_dom_sf"/>
</dbReference>
<evidence type="ECO:0000256" key="2">
    <source>
        <dbReference type="ARBA" id="ARBA00022552"/>
    </source>
</evidence>
<keyword evidence="9" id="KW-1185">Reference proteome</keyword>
<comment type="subcellular location">
    <subcellularLocation>
        <location evidence="1">Nucleus</location>
        <location evidence="1">Nucleolus</location>
    </subcellularLocation>
</comment>
<evidence type="ECO:0000313" key="9">
    <source>
        <dbReference type="Proteomes" id="UP000812966"/>
    </source>
</evidence>
<dbReference type="PROSITE" id="PS50294">
    <property type="entry name" value="WD_REPEATS_REGION"/>
    <property type="match status" value="3"/>
</dbReference>
<dbReference type="PANTHER" id="PTHR19924">
    <property type="entry name" value="UTP15 U3 SMALL NUCLEOLAR RNA-ASSOCIATED PROTEIN 15 FAMILY MEMBER"/>
    <property type="match status" value="1"/>
</dbReference>
<dbReference type="InterPro" id="IPR001680">
    <property type="entry name" value="WD40_rpt"/>
</dbReference>
<dbReference type="Pfam" id="PF09384">
    <property type="entry name" value="UTP15_C"/>
    <property type="match status" value="1"/>
</dbReference>
<sequence length="524" mass="57922">MEFLPLPKLSRGDGSIAVANPHSRYYHSFRHPLFIRHHNPITSIHFAPSKPHRFAITSSSRLLVYAPRTGKVIKTITRFKDTARGAEIRKDGKLIVAGGDEGIVQVFDINSRAILRTMKGHEQSVHVTRFSPNNTEIGSASDDGTVRLWDIPSQTCLQTFDGHTDYVRSLVFNPNNPSLLLSGSYDSTIKLWDVRTGKAEITMSHGSNLSVEDVLLFPTGGSNVALSAGGPILRVWDLAMAGGKCVRALSNHQKTISCMTFDGGARRVLTGGLDQMVKVYDVEDWKVVHTMRYPAPIMSLAVSPDDTHIAAGMSDGTLSLRRRDPKASELASSNLQNTALKSGAYEYFADFENIFGTGHVKDKSAATKGREERVIGAVDELRVESVKRKKLRPYDKFLKEFKYGAALDAVMENNIRPATAFALIQELVYRDGLRSALSGRDDVTLEPILRFLYKYIADYRFGQMASEVMDVVLDLYSLVLGQSALIDDIIRKTKSRVTGELRFQQELLALNGALDMVLAQAALG</sequence>
<dbReference type="PROSITE" id="PS50082">
    <property type="entry name" value="WD_REPEATS_2"/>
    <property type="match status" value="3"/>
</dbReference>
<dbReference type="InterPro" id="IPR020472">
    <property type="entry name" value="WD40_PAC1"/>
</dbReference>
<dbReference type="PANTHER" id="PTHR19924:SF26">
    <property type="entry name" value="U3 SMALL NUCLEOLAR RNA-ASSOCIATED PROTEIN 15 HOMOLOG"/>
    <property type="match status" value="1"/>
</dbReference>
<comment type="caution">
    <text evidence="8">The sequence shown here is derived from an EMBL/GenBank/DDBJ whole genome shotgun (WGS) entry which is preliminary data.</text>
</comment>
<dbReference type="OrthoDB" id="431715at2759"/>
<organism evidence="8 9">
    <name type="scientific">Filobasidium floriforme</name>
    <dbReference type="NCBI Taxonomy" id="5210"/>
    <lineage>
        <taxon>Eukaryota</taxon>
        <taxon>Fungi</taxon>
        <taxon>Dikarya</taxon>
        <taxon>Basidiomycota</taxon>
        <taxon>Agaricomycotina</taxon>
        <taxon>Tremellomycetes</taxon>
        <taxon>Filobasidiales</taxon>
        <taxon>Filobasidiaceae</taxon>
        <taxon>Filobasidium</taxon>
    </lineage>
</organism>
<feature type="domain" description="U3 small nucleolar RNA-associated protein 15 C-terminal" evidence="7">
    <location>
        <begin position="378"/>
        <end position="516"/>
    </location>
</feature>
<dbReference type="GO" id="GO:0006364">
    <property type="term" value="P:rRNA processing"/>
    <property type="evidence" value="ECO:0007669"/>
    <property type="project" value="UniProtKB-KW"/>
</dbReference>
<feature type="repeat" description="WD" evidence="6">
    <location>
        <begin position="249"/>
        <end position="290"/>
    </location>
</feature>
<keyword evidence="3 6" id="KW-0853">WD repeat</keyword>
<dbReference type="AlphaFoldDB" id="A0A8K0JQZ8"/>
<gene>
    <name evidence="8" type="ORF">FFLO_00702</name>
</gene>
<name>A0A8K0JQZ8_9TREE</name>
<keyword evidence="4" id="KW-0677">Repeat</keyword>
<keyword evidence="2" id="KW-0698">rRNA processing</keyword>
<keyword evidence="5" id="KW-0539">Nucleus</keyword>
<dbReference type="SUPFAM" id="SSF50978">
    <property type="entry name" value="WD40 repeat-like"/>
    <property type="match status" value="1"/>
</dbReference>
<dbReference type="PRINTS" id="PR00320">
    <property type="entry name" value="GPROTEINBRPT"/>
</dbReference>
<dbReference type="InterPro" id="IPR036322">
    <property type="entry name" value="WD40_repeat_dom_sf"/>
</dbReference>